<evidence type="ECO:0000259" key="6">
    <source>
        <dbReference type="Pfam" id="PF00419"/>
    </source>
</evidence>
<dbReference type="PANTHER" id="PTHR33420">
    <property type="entry name" value="FIMBRIAL SUBUNIT ELFA-RELATED"/>
    <property type="match status" value="1"/>
</dbReference>
<dbReference type="Gene3D" id="2.60.40.1090">
    <property type="entry name" value="Fimbrial-type adhesion domain"/>
    <property type="match status" value="1"/>
</dbReference>
<gene>
    <name evidence="8" type="ORF">NCTC13038_00408</name>
    <name evidence="7" type="ORF">NCTC9997_05434</name>
</gene>
<dbReference type="Proteomes" id="UP000267630">
    <property type="component" value="Chromosome 3"/>
</dbReference>
<dbReference type="SUPFAM" id="SSF49401">
    <property type="entry name" value="Bacterial adhesins"/>
    <property type="match status" value="1"/>
</dbReference>
<keyword evidence="9" id="KW-1185">Reference proteome</keyword>
<feature type="domain" description="Fimbrial-type adhesion" evidence="6">
    <location>
        <begin position="32"/>
        <end position="186"/>
    </location>
</feature>
<keyword evidence="3 5" id="KW-0732">Signal</keyword>
<dbReference type="InterPro" id="IPR050263">
    <property type="entry name" value="Bact_Fimbrial_Adh_Pro"/>
</dbReference>
<dbReference type="Proteomes" id="UP000332594">
    <property type="component" value="Unassembled WGS sequence"/>
</dbReference>
<dbReference type="Pfam" id="PF00419">
    <property type="entry name" value="Fimbrial"/>
    <property type="match status" value="1"/>
</dbReference>
<dbReference type="EMBL" id="CAADJG010000002">
    <property type="protein sequence ID" value="VFS65349.1"/>
    <property type="molecule type" value="Genomic_DNA"/>
</dbReference>
<evidence type="ECO:0000256" key="3">
    <source>
        <dbReference type="ARBA" id="ARBA00022729"/>
    </source>
</evidence>
<evidence type="ECO:0000256" key="4">
    <source>
        <dbReference type="ARBA" id="ARBA00023263"/>
    </source>
</evidence>
<keyword evidence="4" id="KW-0281">Fimbrium</keyword>
<feature type="chain" id="PRO_5042373367" evidence="5">
    <location>
        <begin position="23"/>
        <end position="188"/>
    </location>
</feature>
<dbReference type="InterPro" id="IPR008966">
    <property type="entry name" value="Adhesion_dom_sf"/>
</dbReference>
<dbReference type="InterPro" id="IPR000259">
    <property type="entry name" value="Adhesion_dom_fimbrial"/>
</dbReference>
<dbReference type="InterPro" id="IPR036937">
    <property type="entry name" value="Adhesion_dom_fimbrial_sf"/>
</dbReference>
<dbReference type="PANTHER" id="PTHR33420:SF3">
    <property type="entry name" value="FIMBRIAL SUBUNIT ELFA"/>
    <property type="match status" value="1"/>
</dbReference>
<dbReference type="GO" id="GO:0009289">
    <property type="term" value="C:pilus"/>
    <property type="evidence" value="ECO:0007669"/>
    <property type="project" value="UniProtKB-SubCell"/>
</dbReference>
<evidence type="ECO:0000256" key="5">
    <source>
        <dbReference type="SAM" id="SignalP"/>
    </source>
</evidence>
<reference evidence="8 10" key="1">
    <citation type="submission" date="2019-03" db="EMBL/GenBank/DDBJ databases">
        <authorList>
            <consortium name="Pathogen Informatics"/>
        </authorList>
    </citation>
    <scope>NUCLEOTIDE SEQUENCE [LARGE SCALE GENOMIC DNA]</scope>
    <source>
        <strain evidence="8 10">NCTC13038</strain>
        <strain evidence="7 9">NCTC9997</strain>
    </source>
</reference>
<evidence type="ECO:0000313" key="8">
    <source>
        <dbReference type="EMBL" id="VFS65349.1"/>
    </source>
</evidence>
<organism evidence="8 10">
    <name type="scientific">Raoultella terrigena</name>
    <name type="common">Klebsiella terrigena</name>
    <dbReference type="NCBI Taxonomy" id="577"/>
    <lineage>
        <taxon>Bacteria</taxon>
        <taxon>Pseudomonadati</taxon>
        <taxon>Pseudomonadota</taxon>
        <taxon>Gammaproteobacteria</taxon>
        <taxon>Enterobacterales</taxon>
        <taxon>Enterobacteriaceae</taxon>
        <taxon>Klebsiella/Raoultella group</taxon>
        <taxon>Raoultella</taxon>
    </lineage>
</organism>
<dbReference type="RefSeq" id="WP_134525192.1">
    <property type="nucleotide sequence ID" value="NZ_BJNO01000009.1"/>
</dbReference>
<protein>
    <submittedName>
        <fullName evidence="8">P pilus assembly protein, pilin FimA</fullName>
    </submittedName>
    <submittedName>
        <fullName evidence="7">Probable fimbrial protein staA</fullName>
    </submittedName>
</protein>
<feature type="signal peptide" evidence="5">
    <location>
        <begin position="1"/>
        <end position="22"/>
    </location>
</feature>
<name>A0A485B9C3_RAOTE</name>
<evidence type="ECO:0000256" key="2">
    <source>
        <dbReference type="ARBA" id="ARBA00006671"/>
    </source>
</evidence>
<evidence type="ECO:0000313" key="7">
    <source>
        <dbReference type="EMBL" id="VED54522.1"/>
    </source>
</evidence>
<dbReference type="EMBL" id="LR134253">
    <property type="protein sequence ID" value="VED54522.1"/>
    <property type="molecule type" value="Genomic_DNA"/>
</dbReference>
<accession>A0A485B9C3</accession>
<comment type="similarity">
    <text evidence="2">Belongs to the fimbrial protein family.</text>
</comment>
<evidence type="ECO:0000256" key="1">
    <source>
        <dbReference type="ARBA" id="ARBA00004561"/>
    </source>
</evidence>
<sequence length="188" mass="19381">MKKTILAMVITAATAFSAQALATNQAEVTILGEVADSQTSCVVTPTGTLNNGIVKLMTVTTAEATGQSVNTLFKNQKFGFQVKDCAIGGADESNITGLSVKVTGTSSVAPEILDNVADNGAQNIGIGIQKVSNSARIKFDGTAVAEAYTPQQATNLEYLAGYVKVNAANPVTEGPVKGVATFTIDYTL</sequence>
<evidence type="ECO:0000313" key="9">
    <source>
        <dbReference type="Proteomes" id="UP000267630"/>
    </source>
</evidence>
<dbReference type="AlphaFoldDB" id="A0A485B9C3"/>
<evidence type="ECO:0000313" key="10">
    <source>
        <dbReference type="Proteomes" id="UP000332594"/>
    </source>
</evidence>
<dbReference type="GO" id="GO:0043709">
    <property type="term" value="P:cell adhesion involved in single-species biofilm formation"/>
    <property type="evidence" value="ECO:0007669"/>
    <property type="project" value="TreeGrafter"/>
</dbReference>
<comment type="subcellular location">
    <subcellularLocation>
        <location evidence="1">Fimbrium</location>
    </subcellularLocation>
</comment>
<proteinExistence type="inferred from homology"/>